<geneLocation type="plasmid" evidence="2">
    <name>pri-1</name>
</geneLocation>
<sequence>MLKQLLKPSRHGALVDTLRKECVWIVRSISQAGNYLINLRGPILQLACHSESDKQRPIVFGQAVDCW</sequence>
<dbReference type="AlphaFoldDB" id="A0A192A7G4"/>
<proteinExistence type="predicted"/>
<name>A0A192A7G4_9RALS</name>
<protein>
    <submittedName>
        <fullName evidence="1">Uncharacterized protein</fullName>
    </submittedName>
</protein>
<evidence type="ECO:0000313" key="2">
    <source>
        <dbReference type="Proteomes" id="UP000078572"/>
    </source>
</evidence>
<gene>
    <name evidence="1" type="ORF">A9Y76_27830</name>
</gene>
<dbReference type="RefSeq" id="WP_024979348.1">
    <property type="nucleotide sequence ID" value="NZ_CP016024.1"/>
</dbReference>
<dbReference type="GeneID" id="61529845"/>
<dbReference type="EMBL" id="CP016024">
    <property type="protein sequence ID" value="ANJ76410.1"/>
    <property type="molecule type" value="Genomic_DNA"/>
</dbReference>
<organism evidence="1 2">
    <name type="scientific">Ralstonia insidiosa</name>
    <dbReference type="NCBI Taxonomy" id="190721"/>
    <lineage>
        <taxon>Bacteria</taxon>
        <taxon>Pseudomonadati</taxon>
        <taxon>Pseudomonadota</taxon>
        <taxon>Betaproteobacteria</taxon>
        <taxon>Burkholderiales</taxon>
        <taxon>Burkholderiaceae</taxon>
        <taxon>Ralstonia</taxon>
    </lineage>
</organism>
<dbReference type="Proteomes" id="UP000078572">
    <property type="component" value="Plasmid pRI-1"/>
</dbReference>
<dbReference type="OrthoDB" id="9858878at2"/>
<reference evidence="2" key="1">
    <citation type="submission" date="2016-06" db="EMBL/GenBank/DDBJ databases">
        <authorList>
            <person name="Xu Y."/>
            <person name="Nagy A."/>
            <person name="Yan X."/>
            <person name="Kim S.W."/>
            <person name="Haley B."/>
            <person name="Liu N.T."/>
            <person name="Nou X."/>
        </authorList>
    </citation>
    <scope>NUCLEOTIDE SEQUENCE [LARGE SCALE GENOMIC DNA]</scope>
    <source>
        <strain evidence="2">ATCC 49129</strain>
        <plasmid evidence="2">pri-1</plasmid>
    </source>
</reference>
<accession>A0A192A7G4</accession>
<keyword evidence="2" id="KW-1185">Reference proteome</keyword>
<keyword evidence="1" id="KW-0614">Plasmid</keyword>
<evidence type="ECO:0000313" key="1">
    <source>
        <dbReference type="EMBL" id="ANJ76410.1"/>
    </source>
</evidence>